<evidence type="ECO:0000313" key="8">
    <source>
        <dbReference type="EMBL" id="SEN83447.1"/>
    </source>
</evidence>
<dbReference type="InterPro" id="IPR018383">
    <property type="entry name" value="UPF0324_pro"/>
</dbReference>
<evidence type="ECO:0000256" key="2">
    <source>
        <dbReference type="ARBA" id="ARBA00007977"/>
    </source>
</evidence>
<keyword evidence="9" id="KW-1185">Reference proteome</keyword>
<feature type="transmembrane region" description="Helical" evidence="7">
    <location>
        <begin position="56"/>
        <end position="78"/>
    </location>
</feature>
<reference evidence="9" key="1">
    <citation type="submission" date="2016-10" db="EMBL/GenBank/DDBJ databases">
        <authorList>
            <person name="Varghese N."/>
            <person name="Submissions S."/>
        </authorList>
    </citation>
    <scope>NUCLEOTIDE SEQUENCE [LARGE SCALE GENOMIC DNA]</scope>
    <source>
        <strain evidence="9">Gh-48</strain>
    </source>
</reference>
<dbReference type="PANTHER" id="PTHR30106:SF1">
    <property type="entry name" value="UPF0324 MEMBRANE PROTEIN FN0533"/>
    <property type="match status" value="1"/>
</dbReference>
<feature type="transmembrane region" description="Helical" evidence="7">
    <location>
        <begin position="169"/>
        <end position="186"/>
    </location>
</feature>
<gene>
    <name evidence="8" type="ORF">SAMN05192574_104301</name>
</gene>
<dbReference type="STRING" id="551995.SAMN05192574_104301"/>
<dbReference type="Pfam" id="PF03601">
    <property type="entry name" value="Cons_hypoth698"/>
    <property type="match status" value="1"/>
</dbReference>
<evidence type="ECO:0000256" key="6">
    <source>
        <dbReference type="ARBA" id="ARBA00023136"/>
    </source>
</evidence>
<protein>
    <submittedName>
        <fullName evidence="8">Conserved hypothetical integral membrane protein</fullName>
    </submittedName>
</protein>
<keyword evidence="5 7" id="KW-1133">Transmembrane helix</keyword>
<dbReference type="AlphaFoldDB" id="A0A1H8JSU1"/>
<feature type="transmembrane region" description="Helical" evidence="7">
    <location>
        <begin position="84"/>
        <end position="102"/>
    </location>
</feature>
<feature type="transmembrane region" description="Helical" evidence="7">
    <location>
        <begin position="292"/>
        <end position="311"/>
    </location>
</feature>
<organism evidence="8 9">
    <name type="scientific">Mucilaginibacter gossypiicola</name>
    <dbReference type="NCBI Taxonomy" id="551995"/>
    <lineage>
        <taxon>Bacteria</taxon>
        <taxon>Pseudomonadati</taxon>
        <taxon>Bacteroidota</taxon>
        <taxon>Sphingobacteriia</taxon>
        <taxon>Sphingobacteriales</taxon>
        <taxon>Sphingobacteriaceae</taxon>
        <taxon>Mucilaginibacter</taxon>
    </lineage>
</organism>
<evidence type="ECO:0000256" key="5">
    <source>
        <dbReference type="ARBA" id="ARBA00022989"/>
    </source>
</evidence>
<dbReference type="Proteomes" id="UP000198942">
    <property type="component" value="Unassembled WGS sequence"/>
</dbReference>
<dbReference type="PANTHER" id="PTHR30106">
    <property type="entry name" value="INNER MEMBRANE PROTEIN YEIH-RELATED"/>
    <property type="match status" value="1"/>
</dbReference>
<keyword evidence="3" id="KW-1003">Cell membrane</keyword>
<feature type="transmembrane region" description="Helical" evidence="7">
    <location>
        <begin position="114"/>
        <end position="131"/>
    </location>
</feature>
<feature type="transmembrane region" description="Helical" evidence="7">
    <location>
        <begin position="14"/>
        <end position="35"/>
    </location>
</feature>
<dbReference type="GO" id="GO:0005886">
    <property type="term" value="C:plasma membrane"/>
    <property type="evidence" value="ECO:0007669"/>
    <property type="project" value="UniProtKB-SubCell"/>
</dbReference>
<feature type="transmembrane region" description="Helical" evidence="7">
    <location>
        <begin position="396"/>
        <end position="417"/>
    </location>
</feature>
<feature type="transmembrane region" description="Helical" evidence="7">
    <location>
        <begin position="332"/>
        <end position="350"/>
    </location>
</feature>
<evidence type="ECO:0000256" key="7">
    <source>
        <dbReference type="SAM" id="Phobius"/>
    </source>
</evidence>
<evidence type="ECO:0000313" key="9">
    <source>
        <dbReference type="Proteomes" id="UP000198942"/>
    </source>
</evidence>
<proteinExistence type="inferred from homology"/>
<keyword evidence="6 7" id="KW-0472">Membrane</keyword>
<feature type="transmembrane region" description="Helical" evidence="7">
    <location>
        <begin position="370"/>
        <end position="389"/>
    </location>
</feature>
<evidence type="ECO:0000256" key="1">
    <source>
        <dbReference type="ARBA" id="ARBA00004651"/>
    </source>
</evidence>
<dbReference type="OrthoDB" id="9766798at2"/>
<comment type="subcellular location">
    <subcellularLocation>
        <location evidence="1">Cell membrane</location>
        <topology evidence="1">Multi-pass membrane protein</topology>
    </subcellularLocation>
</comment>
<feature type="transmembrane region" description="Helical" evidence="7">
    <location>
        <begin position="226"/>
        <end position="251"/>
    </location>
</feature>
<evidence type="ECO:0000256" key="4">
    <source>
        <dbReference type="ARBA" id="ARBA00022692"/>
    </source>
</evidence>
<accession>A0A1H8JSU1</accession>
<name>A0A1H8JSU1_9SPHI</name>
<keyword evidence="4 7" id="KW-0812">Transmembrane</keyword>
<dbReference type="RefSeq" id="WP_091211390.1">
    <property type="nucleotide sequence ID" value="NZ_FOCL01000004.1"/>
</dbReference>
<sequence>MSTTTTKLTLHEDWAVVILGSLIIILSLAGLLLPVPTFGWKTGADLTGTVLGLANLVKMLLQFVFVAIIGGIGAFITSKSVKNYALGFPLVYVVTILALVLAGSSQAKSLNLEAVIFSLVLGLLISNFIKLPEWLKSSLSTELFVKIGLVLLGTSVIFGDILKAGSLGLIQALLVVTSVWYFAFWVCKKLKVDDEIAMMISSAVSICGVSAAIATAGAIKGDSKKLSYVISMVLITAIPMMIFMPIIAHYFKFSEPVTGAWLGGSIDTTGAVVASGSLVGEVALKISTIVKFSQNVLLGLAAFAISIYWTYTKHPSAQDKDTKPTLKVIWERFPKFVLGFIGASLLFSFFLPPSAAATVKDSLKNLQGLWFALAFTSIGLETNFADLFNRNSKKPLYAFLIAQTFNIFITLVIALILF</sequence>
<evidence type="ECO:0000256" key="3">
    <source>
        <dbReference type="ARBA" id="ARBA00022475"/>
    </source>
</evidence>
<dbReference type="EMBL" id="FOCL01000004">
    <property type="protein sequence ID" value="SEN83447.1"/>
    <property type="molecule type" value="Genomic_DNA"/>
</dbReference>
<feature type="transmembrane region" description="Helical" evidence="7">
    <location>
        <begin position="198"/>
        <end position="219"/>
    </location>
</feature>
<feature type="transmembrane region" description="Helical" evidence="7">
    <location>
        <begin position="143"/>
        <end position="162"/>
    </location>
</feature>
<comment type="similarity">
    <text evidence="2">Belongs to the UPF0324 family.</text>
</comment>